<keyword evidence="2" id="KW-0410">Iron transport</keyword>
<proteinExistence type="predicted"/>
<dbReference type="PANTHER" id="PTHR11485:SF31">
    <property type="entry name" value="SEROTRANSFERRIN"/>
    <property type="match status" value="1"/>
</dbReference>
<accession>A0AAW0I155</accession>
<feature type="domain" description="Transferrin-like" evidence="7">
    <location>
        <begin position="63"/>
        <end position="369"/>
    </location>
</feature>
<keyword evidence="4" id="KW-0677">Repeat</keyword>
<protein>
    <recommendedName>
        <fullName evidence="7">Transferrin-like domain-containing protein</fullName>
    </recommendedName>
</protein>
<keyword evidence="9" id="KW-1185">Reference proteome</keyword>
<keyword evidence="6" id="KW-0406">Ion transport</keyword>
<dbReference type="PROSITE" id="PS00207">
    <property type="entry name" value="TRANSFERRIN_LIKE_3"/>
    <property type="match status" value="1"/>
</dbReference>
<dbReference type="GO" id="GO:0005769">
    <property type="term" value="C:early endosome"/>
    <property type="evidence" value="ECO:0007669"/>
    <property type="project" value="TreeGrafter"/>
</dbReference>
<dbReference type="PRINTS" id="PR00422">
    <property type="entry name" value="TRANSFERRIN"/>
</dbReference>
<dbReference type="PANTHER" id="PTHR11485">
    <property type="entry name" value="TRANSFERRIN"/>
    <property type="match status" value="1"/>
</dbReference>
<gene>
    <name evidence="8" type="ORF">U0070_009424</name>
</gene>
<keyword evidence="3" id="KW-0479">Metal-binding</keyword>
<comment type="caution">
    <text evidence="8">The sequence shown here is derived from an EMBL/GenBank/DDBJ whole genome shotgun (WGS) entry which is preliminary data.</text>
</comment>
<dbReference type="PROSITE" id="PS51408">
    <property type="entry name" value="TRANSFERRIN_LIKE_4"/>
    <property type="match status" value="1"/>
</dbReference>
<dbReference type="Pfam" id="PF00405">
    <property type="entry name" value="Transferrin"/>
    <property type="match status" value="3"/>
</dbReference>
<organism evidence="8 9">
    <name type="scientific">Myodes glareolus</name>
    <name type="common">Bank vole</name>
    <name type="synonym">Clethrionomys glareolus</name>
    <dbReference type="NCBI Taxonomy" id="447135"/>
    <lineage>
        <taxon>Eukaryota</taxon>
        <taxon>Metazoa</taxon>
        <taxon>Chordata</taxon>
        <taxon>Craniata</taxon>
        <taxon>Vertebrata</taxon>
        <taxon>Euteleostomi</taxon>
        <taxon>Mammalia</taxon>
        <taxon>Eutheria</taxon>
        <taxon>Euarchontoglires</taxon>
        <taxon>Glires</taxon>
        <taxon>Rodentia</taxon>
        <taxon>Myomorpha</taxon>
        <taxon>Muroidea</taxon>
        <taxon>Cricetidae</taxon>
        <taxon>Arvicolinae</taxon>
        <taxon>Myodes</taxon>
    </lineage>
</organism>
<evidence type="ECO:0000256" key="5">
    <source>
        <dbReference type="ARBA" id="ARBA00023004"/>
    </source>
</evidence>
<dbReference type="Proteomes" id="UP001488838">
    <property type="component" value="Unassembled WGS sequence"/>
</dbReference>
<evidence type="ECO:0000313" key="9">
    <source>
        <dbReference type="Proteomes" id="UP001488838"/>
    </source>
</evidence>
<dbReference type="GO" id="GO:0005615">
    <property type="term" value="C:extracellular space"/>
    <property type="evidence" value="ECO:0007669"/>
    <property type="project" value="TreeGrafter"/>
</dbReference>
<evidence type="ECO:0000313" key="8">
    <source>
        <dbReference type="EMBL" id="KAK7808110.1"/>
    </source>
</evidence>
<evidence type="ECO:0000259" key="7">
    <source>
        <dbReference type="PROSITE" id="PS51408"/>
    </source>
</evidence>
<dbReference type="PROSITE" id="PS00205">
    <property type="entry name" value="TRANSFERRIN_LIKE_1"/>
    <property type="match status" value="1"/>
</dbReference>
<sequence length="369" mass="40178">MMNPSKQPRGLCLAVPDKTVRWCAISEHENTKCISFRDHMKSVLPADGPQLACVKKTSYTDCIKAIAVSPAASHGRRLQGLFPFVIVEYGGQLLYIRACQSLFWSGSCNIGYLSPRGVHSLGSEADAITLDAGWVYEAGLTPNNLKPVVAEVYGTPEKPQTSYLAVAVVKKGSGFQLDELQGKKSCHTGLGRSAGWNIPVGLLFCKFPEPRSPIEKAVASFFSGSCVPCADASSFPKLCQLCPGCGCSSLQQYYGYAGAFKCLKDGGGDVAFVKHTTIFGRDPSRSFNSCFYDKRPTKVGGAHLNFPSLEVLPEKSDRDQYELLCPDNTRKPVDQFEECYLARVPSHAVVARAVDGKEDLIWEILKVAQ</sequence>
<dbReference type="EMBL" id="JBBHLL010000248">
    <property type="protein sequence ID" value="KAK7808110.1"/>
    <property type="molecule type" value="Genomic_DNA"/>
</dbReference>
<reference evidence="8 9" key="1">
    <citation type="journal article" date="2023" name="bioRxiv">
        <title>Conserved and derived expression patterns and positive selection on dental genes reveal complex evolutionary context of ever-growing rodent molars.</title>
        <authorList>
            <person name="Calamari Z.T."/>
            <person name="Song A."/>
            <person name="Cohen E."/>
            <person name="Akter M."/>
            <person name="Roy R.D."/>
            <person name="Hallikas O."/>
            <person name="Christensen M.M."/>
            <person name="Li P."/>
            <person name="Marangoni P."/>
            <person name="Jernvall J."/>
            <person name="Klein O.D."/>
        </authorList>
    </citation>
    <scope>NUCLEOTIDE SEQUENCE [LARGE SCALE GENOMIC DNA]</scope>
    <source>
        <strain evidence="8">V071</strain>
    </source>
</reference>
<evidence type="ECO:0000256" key="4">
    <source>
        <dbReference type="ARBA" id="ARBA00022737"/>
    </source>
</evidence>
<keyword evidence="5" id="KW-0408">Iron</keyword>
<dbReference type="Gene3D" id="3.40.190.10">
    <property type="entry name" value="Periplasmic binding protein-like II"/>
    <property type="match status" value="2"/>
</dbReference>
<name>A0AAW0I155_MYOGA</name>
<evidence type="ECO:0000256" key="1">
    <source>
        <dbReference type="ARBA" id="ARBA00022448"/>
    </source>
</evidence>
<evidence type="ECO:0000256" key="3">
    <source>
        <dbReference type="ARBA" id="ARBA00022723"/>
    </source>
</evidence>
<dbReference type="GO" id="GO:0005886">
    <property type="term" value="C:plasma membrane"/>
    <property type="evidence" value="ECO:0007669"/>
    <property type="project" value="TreeGrafter"/>
</dbReference>
<dbReference type="AlphaFoldDB" id="A0AAW0I155"/>
<dbReference type="InterPro" id="IPR001156">
    <property type="entry name" value="Transferrin-like_dom"/>
</dbReference>
<feature type="non-terminal residue" evidence="8">
    <location>
        <position position="369"/>
    </location>
</feature>
<dbReference type="PROSITE" id="PS00206">
    <property type="entry name" value="TRANSFERRIN_LIKE_2"/>
    <property type="match status" value="1"/>
</dbReference>
<evidence type="ECO:0000256" key="2">
    <source>
        <dbReference type="ARBA" id="ARBA00022496"/>
    </source>
</evidence>
<dbReference type="GO" id="GO:0006826">
    <property type="term" value="P:iron ion transport"/>
    <property type="evidence" value="ECO:0007669"/>
    <property type="project" value="TreeGrafter"/>
</dbReference>
<keyword evidence="1" id="KW-0813">Transport</keyword>
<dbReference type="SMART" id="SM00094">
    <property type="entry name" value="TR_FER"/>
    <property type="match status" value="1"/>
</dbReference>
<dbReference type="InterPro" id="IPR018195">
    <property type="entry name" value="Transferrin_Fe_BS"/>
</dbReference>
<evidence type="ECO:0000256" key="6">
    <source>
        <dbReference type="ARBA" id="ARBA00023065"/>
    </source>
</evidence>
<dbReference type="GO" id="GO:0055037">
    <property type="term" value="C:recycling endosome"/>
    <property type="evidence" value="ECO:0007669"/>
    <property type="project" value="TreeGrafter"/>
</dbReference>
<dbReference type="SUPFAM" id="SSF53850">
    <property type="entry name" value="Periplasmic binding protein-like II"/>
    <property type="match status" value="2"/>
</dbReference>